<feature type="transmembrane region" description="Helical" evidence="1">
    <location>
        <begin position="212"/>
        <end position="229"/>
    </location>
</feature>
<dbReference type="EMBL" id="LAZR01004842">
    <property type="protein sequence ID" value="KKN05098.1"/>
    <property type="molecule type" value="Genomic_DNA"/>
</dbReference>
<protein>
    <recommendedName>
        <fullName evidence="3">Dolichol kinase</fullName>
    </recommendedName>
</protein>
<keyword evidence="1" id="KW-0812">Transmembrane</keyword>
<name>A0A0F9QIF2_9ZZZZ</name>
<feature type="transmembrane region" description="Helical" evidence="1">
    <location>
        <begin position="163"/>
        <end position="182"/>
    </location>
</feature>
<dbReference type="PANTHER" id="PTHR31303:SF1">
    <property type="entry name" value="CTP-DEPENDENT DIACYLGLYCEROL KINASE 1"/>
    <property type="match status" value="1"/>
</dbReference>
<evidence type="ECO:0008006" key="3">
    <source>
        <dbReference type="Google" id="ProtNLM"/>
    </source>
</evidence>
<feature type="transmembrane region" description="Helical" evidence="1">
    <location>
        <begin position="273"/>
        <end position="295"/>
    </location>
</feature>
<reference evidence="2" key="1">
    <citation type="journal article" date="2015" name="Nature">
        <title>Complex archaea that bridge the gap between prokaryotes and eukaryotes.</title>
        <authorList>
            <person name="Spang A."/>
            <person name="Saw J.H."/>
            <person name="Jorgensen S.L."/>
            <person name="Zaremba-Niedzwiedzka K."/>
            <person name="Martijn J."/>
            <person name="Lind A.E."/>
            <person name="van Eijk R."/>
            <person name="Schleper C."/>
            <person name="Guy L."/>
            <person name="Ettema T.J."/>
        </authorList>
    </citation>
    <scope>NUCLEOTIDE SEQUENCE</scope>
</reference>
<feature type="transmembrane region" description="Helical" evidence="1">
    <location>
        <begin position="34"/>
        <end position="57"/>
    </location>
</feature>
<dbReference type="InterPro" id="IPR037997">
    <property type="entry name" value="Dgk1-like"/>
</dbReference>
<proteinExistence type="predicted"/>
<dbReference type="PANTHER" id="PTHR31303">
    <property type="entry name" value="CTP-DEPENDENT DIACYLGLYCEROL KINASE 1"/>
    <property type="match status" value="1"/>
</dbReference>
<accession>A0A0F9QIF2</accession>
<comment type="caution">
    <text evidence="2">The sequence shown here is derived from an EMBL/GenBank/DDBJ whole genome shotgun (WGS) entry which is preliminary data.</text>
</comment>
<feature type="transmembrane region" description="Helical" evidence="1">
    <location>
        <begin position="131"/>
        <end position="151"/>
    </location>
</feature>
<evidence type="ECO:0000256" key="1">
    <source>
        <dbReference type="SAM" id="Phobius"/>
    </source>
</evidence>
<keyword evidence="1" id="KW-0472">Membrane</keyword>
<feature type="transmembrane region" description="Helical" evidence="1">
    <location>
        <begin position="69"/>
        <end position="94"/>
    </location>
</feature>
<sequence>MLFFPTSFILLGFFVLTLTYTIKNRKPKIETHVFTNELLIALLFLMVGVLFPFMYSFHSPNLSLISLNYLWLFTSIVFIIEMIVWCLMLLYNALLSKNNPEIMAEREYSKYCDEFNENWEDNLKAEFGRKLLHLIAPIIIFSFWILGLILNNSGFLIQWGLDIYSFSYFLIITVGYGFIIMFQVGDLARLTKFYILPKWAKNWFKAMKQSELHTFVASTPLVLALTPFLFAPFPILASVALITTGADAAACLIGKKYGKYSLRKKSNKTIEGFISGGLSTFIIVFLISLLFHRWMPVSFEKIILMSIIATILFLLVDFYAENITDNILNPILTGFGMWIVFLI</sequence>
<keyword evidence="1" id="KW-1133">Transmembrane helix</keyword>
<dbReference type="GO" id="GO:0004143">
    <property type="term" value="F:ATP-dependent diacylglycerol kinase activity"/>
    <property type="evidence" value="ECO:0007669"/>
    <property type="project" value="InterPro"/>
</dbReference>
<gene>
    <name evidence="2" type="ORF">LCGC14_1090780</name>
</gene>
<feature type="transmembrane region" description="Helical" evidence="1">
    <location>
        <begin position="6"/>
        <end position="22"/>
    </location>
</feature>
<organism evidence="2">
    <name type="scientific">marine sediment metagenome</name>
    <dbReference type="NCBI Taxonomy" id="412755"/>
    <lineage>
        <taxon>unclassified sequences</taxon>
        <taxon>metagenomes</taxon>
        <taxon>ecological metagenomes</taxon>
    </lineage>
</organism>
<feature type="transmembrane region" description="Helical" evidence="1">
    <location>
        <begin position="301"/>
        <end position="320"/>
    </location>
</feature>
<evidence type="ECO:0000313" key="2">
    <source>
        <dbReference type="EMBL" id="KKN05098.1"/>
    </source>
</evidence>
<dbReference type="AlphaFoldDB" id="A0A0F9QIF2"/>